<dbReference type="PANTHER" id="PTHR43214:SF24">
    <property type="entry name" value="TRANSCRIPTIONAL REGULATORY PROTEIN NARL-RELATED"/>
    <property type="match status" value="1"/>
</dbReference>
<dbReference type="SUPFAM" id="SSF46894">
    <property type="entry name" value="C-terminal effector domain of the bipartite response regulators"/>
    <property type="match status" value="1"/>
</dbReference>
<dbReference type="InterPro" id="IPR016032">
    <property type="entry name" value="Sig_transdc_resp-reg_C-effctor"/>
</dbReference>
<keyword evidence="3" id="KW-0238">DNA-binding</keyword>
<dbReference type="GO" id="GO:0003677">
    <property type="term" value="F:DNA binding"/>
    <property type="evidence" value="ECO:0007669"/>
    <property type="project" value="UniProtKB-KW"/>
</dbReference>
<sequence length="233" mass="24929">MAADERGVESIRVLIADDQRLMRDGLRALLELQAGIAIVGEAGNGVEALARSAALAPDVVLMDVRMRQMTGVEATRALRERGERPRILILTTFDDDQYVFDALKAGAAGYVLKDLPAADLAAAIRTVHGGGVHLDPAVASKVVAELSRLQTPAAAFPAPDPTRFPASPLVEELTPREREVLRLLATGASNREIGAQLFISEGTVKNHISNILGRLGLRDRTQAAIYAKEHGLS</sequence>
<gene>
    <name evidence="8" type="ORF">AVDCRST_MAG18-4644</name>
</gene>
<dbReference type="Pfam" id="PF00196">
    <property type="entry name" value="GerE"/>
    <property type="match status" value="1"/>
</dbReference>
<evidence type="ECO:0000259" key="7">
    <source>
        <dbReference type="PROSITE" id="PS50110"/>
    </source>
</evidence>
<dbReference type="SUPFAM" id="SSF52172">
    <property type="entry name" value="CheY-like"/>
    <property type="match status" value="1"/>
</dbReference>
<dbReference type="PROSITE" id="PS50043">
    <property type="entry name" value="HTH_LUXR_2"/>
    <property type="match status" value="1"/>
</dbReference>
<dbReference type="PANTHER" id="PTHR43214">
    <property type="entry name" value="TWO-COMPONENT RESPONSE REGULATOR"/>
    <property type="match status" value="1"/>
</dbReference>
<dbReference type="CDD" id="cd06170">
    <property type="entry name" value="LuxR_C_like"/>
    <property type="match status" value="1"/>
</dbReference>
<evidence type="ECO:0000256" key="1">
    <source>
        <dbReference type="ARBA" id="ARBA00022553"/>
    </source>
</evidence>
<proteinExistence type="predicted"/>
<evidence type="ECO:0000256" key="5">
    <source>
        <dbReference type="PROSITE-ProRule" id="PRU00169"/>
    </source>
</evidence>
<evidence type="ECO:0000256" key="3">
    <source>
        <dbReference type="ARBA" id="ARBA00023125"/>
    </source>
</evidence>
<dbReference type="SMART" id="SM00421">
    <property type="entry name" value="HTH_LUXR"/>
    <property type="match status" value="1"/>
</dbReference>
<dbReference type="GO" id="GO:0000160">
    <property type="term" value="P:phosphorelay signal transduction system"/>
    <property type="evidence" value="ECO:0007669"/>
    <property type="project" value="InterPro"/>
</dbReference>
<evidence type="ECO:0000259" key="6">
    <source>
        <dbReference type="PROSITE" id="PS50043"/>
    </source>
</evidence>
<dbReference type="SMART" id="SM00448">
    <property type="entry name" value="REC"/>
    <property type="match status" value="1"/>
</dbReference>
<dbReference type="AlphaFoldDB" id="A0A6J4VZ73"/>
<protein>
    <submittedName>
        <fullName evidence="8">Two-component transcriptional response regulator, LuxR family</fullName>
    </submittedName>
</protein>
<keyword evidence="1 5" id="KW-0597">Phosphoprotein</keyword>
<dbReference type="InterPro" id="IPR011006">
    <property type="entry name" value="CheY-like_superfamily"/>
</dbReference>
<dbReference type="EMBL" id="CADCWN010000372">
    <property type="protein sequence ID" value="CAA9589462.1"/>
    <property type="molecule type" value="Genomic_DNA"/>
</dbReference>
<dbReference type="InterPro" id="IPR000792">
    <property type="entry name" value="Tscrpt_reg_LuxR_C"/>
</dbReference>
<dbReference type="InterPro" id="IPR058245">
    <property type="entry name" value="NreC/VraR/RcsB-like_REC"/>
</dbReference>
<dbReference type="InterPro" id="IPR039420">
    <property type="entry name" value="WalR-like"/>
</dbReference>
<accession>A0A6J4VZ73</accession>
<dbReference type="CDD" id="cd17535">
    <property type="entry name" value="REC_NarL-like"/>
    <property type="match status" value="1"/>
</dbReference>
<dbReference type="PRINTS" id="PR00038">
    <property type="entry name" value="HTHLUXR"/>
</dbReference>
<feature type="domain" description="HTH luxR-type" evidence="6">
    <location>
        <begin position="166"/>
        <end position="231"/>
    </location>
</feature>
<dbReference type="PROSITE" id="PS50110">
    <property type="entry name" value="RESPONSE_REGULATORY"/>
    <property type="match status" value="1"/>
</dbReference>
<dbReference type="PROSITE" id="PS00622">
    <property type="entry name" value="HTH_LUXR_1"/>
    <property type="match status" value="1"/>
</dbReference>
<organism evidence="8">
    <name type="scientific">uncultured Thermomicrobiales bacterium</name>
    <dbReference type="NCBI Taxonomy" id="1645740"/>
    <lineage>
        <taxon>Bacteria</taxon>
        <taxon>Pseudomonadati</taxon>
        <taxon>Thermomicrobiota</taxon>
        <taxon>Thermomicrobia</taxon>
        <taxon>Thermomicrobiales</taxon>
        <taxon>environmental samples</taxon>
    </lineage>
</organism>
<dbReference type="GO" id="GO:0006355">
    <property type="term" value="P:regulation of DNA-templated transcription"/>
    <property type="evidence" value="ECO:0007669"/>
    <property type="project" value="InterPro"/>
</dbReference>
<keyword evidence="4" id="KW-0804">Transcription</keyword>
<feature type="modified residue" description="4-aspartylphosphate" evidence="5">
    <location>
        <position position="63"/>
    </location>
</feature>
<evidence type="ECO:0000256" key="2">
    <source>
        <dbReference type="ARBA" id="ARBA00023015"/>
    </source>
</evidence>
<dbReference type="InterPro" id="IPR001789">
    <property type="entry name" value="Sig_transdc_resp-reg_receiver"/>
</dbReference>
<reference evidence="8" key="1">
    <citation type="submission" date="2020-02" db="EMBL/GenBank/DDBJ databases">
        <authorList>
            <person name="Meier V. D."/>
        </authorList>
    </citation>
    <scope>NUCLEOTIDE SEQUENCE</scope>
    <source>
        <strain evidence="8">AVDCRST_MAG18</strain>
    </source>
</reference>
<name>A0A6J4VZ73_9BACT</name>
<evidence type="ECO:0000313" key="8">
    <source>
        <dbReference type="EMBL" id="CAA9589462.1"/>
    </source>
</evidence>
<dbReference type="Pfam" id="PF00072">
    <property type="entry name" value="Response_reg"/>
    <property type="match status" value="1"/>
</dbReference>
<keyword evidence="2" id="KW-0805">Transcription regulation</keyword>
<feature type="domain" description="Response regulatory" evidence="7">
    <location>
        <begin position="12"/>
        <end position="128"/>
    </location>
</feature>
<dbReference type="Gene3D" id="3.40.50.2300">
    <property type="match status" value="1"/>
</dbReference>
<evidence type="ECO:0000256" key="4">
    <source>
        <dbReference type="ARBA" id="ARBA00023163"/>
    </source>
</evidence>